<evidence type="ECO:0000313" key="2">
    <source>
        <dbReference type="Proteomes" id="UP000018888"/>
    </source>
</evidence>
<sequence length="232" mass="26546">MDWEKMFNAIESGKETSKDMIIFTTAALGLSDEIKETTNKSIEVYNNNNDETTSSSHNSLVIRSRVTRGSHKSTAAPYTKKTPMVTKITKPRSNIKADVSPENPIQISVKDSQHSSSMVITSNKLKHRPSKLYSRDKAHPYRRADKQKCLNSSPPNAIVKTYDIDEYCSSWQMNTNEYESPSLSSLTDFLQNQFTDPINNTFNYYHDNNFVQYNFNDTQSSEIHDPHRKETS</sequence>
<organism evidence="1 2">
    <name type="scientific">Rhizophagus irregularis (strain DAOM 181602 / DAOM 197198 / MUCL 43194)</name>
    <name type="common">Arbuscular mycorrhizal fungus</name>
    <name type="synonym">Glomus intraradices</name>
    <dbReference type="NCBI Taxonomy" id="747089"/>
    <lineage>
        <taxon>Eukaryota</taxon>
        <taxon>Fungi</taxon>
        <taxon>Fungi incertae sedis</taxon>
        <taxon>Mucoromycota</taxon>
        <taxon>Glomeromycotina</taxon>
        <taxon>Glomeromycetes</taxon>
        <taxon>Glomerales</taxon>
        <taxon>Glomeraceae</taxon>
        <taxon>Rhizophagus</taxon>
    </lineage>
</organism>
<protein>
    <submittedName>
        <fullName evidence="1">Uncharacterized protein</fullName>
    </submittedName>
</protein>
<dbReference type="AlphaFoldDB" id="A0A2P4PWN9"/>
<reference evidence="1 2" key="2">
    <citation type="journal article" date="2018" name="New Phytol.">
        <title>High intraspecific genome diversity in the model arbuscular mycorrhizal symbiont Rhizophagus irregularis.</title>
        <authorList>
            <person name="Chen E.C.H."/>
            <person name="Morin E."/>
            <person name="Beaudet D."/>
            <person name="Noel J."/>
            <person name="Yildirir G."/>
            <person name="Ndikumana S."/>
            <person name="Charron P."/>
            <person name="St-Onge C."/>
            <person name="Giorgi J."/>
            <person name="Kruger M."/>
            <person name="Marton T."/>
            <person name="Ropars J."/>
            <person name="Grigoriev I.V."/>
            <person name="Hainaut M."/>
            <person name="Henrissat B."/>
            <person name="Roux C."/>
            <person name="Martin F."/>
            <person name="Corradi N."/>
        </authorList>
    </citation>
    <scope>NUCLEOTIDE SEQUENCE [LARGE SCALE GENOMIC DNA]</scope>
    <source>
        <strain evidence="1 2">DAOM 197198</strain>
    </source>
</reference>
<evidence type="ECO:0000313" key="1">
    <source>
        <dbReference type="EMBL" id="POG69785.1"/>
    </source>
</evidence>
<proteinExistence type="predicted"/>
<reference evidence="1 2" key="1">
    <citation type="journal article" date="2013" name="Proc. Natl. Acad. Sci. U.S.A.">
        <title>Genome of an arbuscular mycorrhizal fungus provides insight into the oldest plant symbiosis.</title>
        <authorList>
            <person name="Tisserant E."/>
            <person name="Malbreil M."/>
            <person name="Kuo A."/>
            <person name="Kohler A."/>
            <person name="Symeonidi A."/>
            <person name="Balestrini R."/>
            <person name="Charron P."/>
            <person name="Duensing N."/>
            <person name="Frei Dit Frey N."/>
            <person name="Gianinazzi-Pearson V."/>
            <person name="Gilbert L.B."/>
            <person name="Handa Y."/>
            <person name="Herr J.R."/>
            <person name="Hijri M."/>
            <person name="Koul R."/>
            <person name="Kawaguchi M."/>
            <person name="Krajinski F."/>
            <person name="Lammers P.J."/>
            <person name="Masclaux F.G."/>
            <person name="Murat C."/>
            <person name="Morin E."/>
            <person name="Ndikumana S."/>
            <person name="Pagni M."/>
            <person name="Petitpierre D."/>
            <person name="Requena N."/>
            <person name="Rosikiewicz P."/>
            <person name="Riley R."/>
            <person name="Saito K."/>
            <person name="San Clemente H."/>
            <person name="Shapiro H."/>
            <person name="van Tuinen D."/>
            <person name="Becard G."/>
            <person name="Bonfante P."/>
            <person name="Paszkowski U."/>
            <person name="Shachar-Hill Y.Y."/>
            <person name="Tuskan G.A."/>
            <person name="Young P.W."/>
            <person name="Sanders I.R."/>
            <person name="Henrissat B."/>
            <person name="Rensing S.A."/>
            <person name="Grigoriev I.V."/>
            <person name="Corradi N."/>
            <person name="Roux C."/>
            <person name="Martin F."/>
        </authorList>
    </citation>
    <scope>NUCLEOTIDE SEQUENCE [LARGE SCALE GENOMIC DNA]</scope>
    <source>
        <strain evidence="1 2">DAOM 197198</strain>
    </source>
</reference>
<keyword evidence="2" id="KW-1185">Reference proteome</keyword>
<accession>A0A2P4PWN9</accession>
<gene>
    <name evidence="1" type="ORF">GLOIN_2v1622892</name>
</gene>
<name>A0A2P4PWN9_RHIID</name>
<dbReference type="EMBL" id="AUPC02000130">
    <property type="protein sequence ID" value="POG69785.1"/>
    <property type="molecule type" value="Genomic_DNA"/>
</dbReference>
<comment type="caution">
    <text evidence="1">The sequence shown here is derived from an EMBL/GenBank/DDBJ whole genome shotgun (WGS) entry which is preliminary data.</text>
</comment>
<dbReference type="Proteomes" id="UP000018888">
    <property type="component" value="Unassembled WGS sequence"/>
</dbReference>